<keyword evidence="4" id="KW-1185">Reference proteome</keyword>
<proteinExistence type="predicted"/>
<keyword evidence="2" id="KW-0812">Transmembrane</keyword>
<name>A0A1C3NCU4_9ACTN</name>
<feature type="transmembrane region" description="Helical" evidence="2">
    <location>
        <begin position="114"/>
        <end position="135"/>
    </location>
</feature>
<feature type="transmembrane region" description="Helical" evidence="2">
    <location>
        <begin position="82"/>
        <end position="102"/>
    </location>
</feature>
<feature type="region of interest" description="Disordered" evidence="1">
    <location>
        <begin position="431"/>
        <end position="451"/>
    </location>
</feature>
<dbReference type="RefSeq" id="WP_091596404.1">
    <property type="nucleotide sequence ID" value="NZ_JBHRWG010000002.1"/>
</dbReference>
<dbReference type="Proteomes" id="UP000199393">
    <property type="component" value="Chromosome I"/>
</dbReference>
<feature type="transmembrane region" description="Helical" evidence="2">
    <location>
        <begin position="184"/>
        <end position="207"/>
    </location>
</feature>
<feature type="transmembrane region" description="Helical" evidence="2">
    <location>
        <begin position="358"/>
        <end position="376"/>
    </location>
</feature>
<evidence type="ECO:0000256" key="2">
    <source>
        <dbReference type="SAM" id="Phobius"/>
    </source>
</evidence>
<gene>
    <name evidence="3" type="ORF">GA0070620_6010</name>
</gene>
<feature type="transmembrane region" description="Helical" evidence="2">
    <location>
        <begin position="219"/>
        <end position="239"/>
    </location>
</feature>
<feature type="transmembrane region" description="Helical" evidence="2">
    <location>
        <begin position="382"/>
        <end position="403"/>
    </location>
</feature>
<accession>A0A1C3NCU4</accession>
<dbReference type="PANTHER" id="PTHR36840">
    <property type="entry name" value="BLL5714 PROTEIN"/>
    <property type="match status" value="1"/>
</dbReference>
<feature type="transmembrane region" description="Helical" evidence="2">
    <location>
        <begin position="155"/>
        <end position="172"/>
    </location>
</feature>
<feature type="transmembrane region" description="Helical" evidence="2">
    <location>
        <begin position="52"/>
        <end position="70"/>
    </location>
</feature>
<dbReference type="PATRIC" id="fig|307121.4.peg.6121"/>
<feature type="transmembrane region" description="Helical" evidence="2">
    <location>
        <begin position="245"/>
        <end position="264"/>
    </location>
</feature>
<evidence type="ECO:0000313" key="3">
    <source>
        <dbReference type="EMBL" id="SBV30413.1"/>
    </source>
</evidence>
<sequence length="451" mass="48716">MGGHRWRDRLGPAVSVAPGARVDKFEIFFDLVFVFSFFIITRATAINITGASLLHAMLVLAVLWWCWVIHSVVASRVRLGEGFVPVLMVVGMAALFCFALSLPQAFADPRQTPAGPMVVAISYLVIRAVHLLLYWHVAQERPGERRLLLRYSPEVVLSTILLLAAALVPAQIADLDTAMMVRDLLWLSVVVLQYGSGLVAGAWGWTIESAEHWTERYDLILIIALGESIISVGVGGNLLGQPVTWEAVAAAVCGIVFTAALWWAHYDVIGPAARIAQHAALGRPRVAMARDAYAYLYLVMIAGIILFALGAEEIVRQVADTHVSLREPAHGPGVPLLFGGVACYFCGGVLFQLRTLRTLSWTRVGVVVVLGAAIPLGAILPALAALALLTLICVGLVAVEVVVMADSRRALREAVFREKATHEAHEVEFRAAWHDEPEDQGPGRAGGTPPA</sequence>
<feature type="transmembrane region" description="Helical" evidence="2">
    <location>
        <begin position="331"/>
        <end position="351"/>
    </location>
</feature>
<dbReference type="InterPro" id="IPR010640">
    <property type="entry name" value="Low_temperature_requirement_A"/>
</dbReference>
<evidence type="ECO:0000256" key="1">
    <source>
        <dbReference type="SAM" id="MobiDB-lite"/>
    </source>
</evidence>
<keyword evidence="2" id="KW-0472">Membrane</keyword>
<dbReference type="EMBL" id="LT598496">
    <property type="protein sequence ID" value="SBV30413.1"/>
    <property type="molecule type" value="Genomic_DNA"/>
</dbReference>
<feature type="transmembrane region" description="Helical" evidence="2">
    <location>
        <begin position="27"/>
        <end position="46"/>
    </location>
</feature>
<dbReference type="PANTHER" id="PTHR36840:SF1">
    <property type="entry name" value="BLL5714 PROTEIN"/>
    <property type="match status" value="1"/>
</dbReference>
<dbReference type="OrthoDB" id="7698234at2"/>
<keyword evidence="2" id="KW-1133">Transmembrane helix</keyword>
<dbReference type="STRING" id="307121.GA0070620_6010"/>
<dbReference type="Pfam" id="PF06772">
    <property type="entry name" value="LtrA"/>
    <property type="match status" value="1"/>
</dbReference>
<dbReference type="AlphaFoldDB" id="A0A1C3NCU4"/>
<protein>
    <submittedName>
        <fullName evidence="3">Low temperature requirement protein LtrA</fullName>
    </submittedName>
</protein>
<evidence type="ECO:0000313" key="4">
    <source>
        <dbReference type="Proteomes" id="UP000199393"/>
    </source>
</evidence>
<reference evidence="4" key="1">
    <citation type="submission" date="2016-06" db="EMBL/GenBank/DDBJ databases">
        <authorList>
            <person name="Varghese N."/>
        </authorList>
    </citation>
    <scope>NUCLEOTIDE SEQUENCE [LARGE SCALE GENOMIC DNA]</scope>
    <source>
        <strain evidence="4">DSM 45344</strain>
    </source>
</reference>
<feature type="transmembrane region" description="Helical" evidence="2">
    <location>
        <begin position="292"/>
        <end position="311"/>
    </location>
</feature>
<organism evidence="3 4">
    <name type="scientific">Micromonospora krabiensis</name>
    <dbReference type="NCBI Taxonomy" id="307121"/>
    <lineage>
        <taxon>Bacteria</taxon>
        <taxon>Bacillati</taxon>
        <taxon>Actinomycetota</taxon>
        <taxon>Actinomycetes</taxon>
        <taxon>Micromonosporales</taxon>
        <taxon>Micromonosporaceae</taxon>
        <taxon>Micromonospora</taxon>
    </lineage>
</organism>